<dbReference type="PROSITE" id="PS50112">
    <property type="entry name" value="PAS"/>
    <property type="match status" value="1"/>
</dbReference>
<dbReference type="SMART" id="SM00267">
    <property type="entry name" value="GGDEF"/>
    <property type="match status" value="1"/>
</dbReference>
<dbReference type="InterPro" id="IPR050469">
    <property type="entry name" value="Diguanylate_Cyclase"/>
</dbReference>
<feature type="domain" description="PAC" evidence="2">
    <location>
        <begin position="76"/>
        <end position="127"/>
    </location>
</feature>
<name>A0ABR9ZZE0_9FIRM</name>
<dbReference type="EMBL" id="JADKNH010000019">
    <property type="protein sequence ID" value="MBF4695736.1"/>
    <property type="molecule type" value="Genomic_DNA"/>
</dbReference>
<protein>
    <submittedName>
        <fullName evidence="4">GGDEF domain-containing protein</fullName>
    </submittedName>
</protein>
<dbReference type="InterPro" id="IPR001610">
    <property type="entry name" value="PAC"/>
</dbReference>
<evidence type="ECO:0000259" key="3">
    <source>
        <dbReference type="PROSITE" id="PS50887"/>
    </source>
</evidence>
<evidence type="ECO:0000259" key="1">
    <source>
        <dbReference type="PROSITE" id="PS50112"/>
    </source>
</evidence>
<dbReference type="InterPro" id="IPR000700">
    <property type="entry name" value="PAS-assoc_C"/>
</dbReference>
<feature type="domain" description="GGDEF" evidence="3">
    <location>
        <begin position="158"/>
        <end position="287"/>
    </location>
</feature>
<reference evidence="4 5" key="1">
    <citation type="submission" date="2020-11" db="EMBL/GenBank/DDBJ databases">
        <title>Fusibacter basophilias sp. nov.</title>
        <authorList>
            <person name="Qiu D."/>
        </authorList>
    </citation>
    <scope>NUCLEOTIDE SEQUENCE [LARGE SCALE GENOMIC DNA]</scope>
    <source>
        <strain evidence="4 5">Q10-2</strain>
    </source>
</reference>
<evidence type="ECO:0000313" key="5">
    <source>
        <dbReference type="Proteomes" id="UP000614200"/>
    </source>
</evidence>
<dbReference type="PROSITE" id="PS50887">
    <property type="entry name" value="GGDEF"/>
    <property type="match status" value="1"/>
</dbReference>
<accession>A0ABR9ZZE0</accession>
<dbReference type="NCBIfam" id="TIGR00229">
    <property type="entry name" value="sensory_box"/>
    <property type="match status" value="1"/>
</dbReference>
<dbReference type="InterPro" id="IPR043128">
    <property type="entry name" value="Rev_trsase/Diguanyl_cyclase"/>
</dbReference>
<dbReference type="InterPro" id="IPR035965">
    <property type="entry name" value="PAS-like_dom_sf"/>
</dbReference>
<dbReference type="InterPro" id="IPR013655">
    <property type="entry name" value="PAS_fold_3"/>
</dbReference>
<dbReference type="Pfam" id="PF08447">
    <property type="entry name" value="PAS_3"/>
    <property type="match status" value="1"/>
</dbReference>
<dbReference type="CDD" id="cd01949">
    <property type="entry name" value="GGDEF"/>
    <property type="match status" value="1"/>
</dbReference>
<dbReference type="SUPFAM" id="SSF55785">
    <property type="entry name" value="PYP-like sensor domain (PAS domain)"/>
    <property type="match status" value="1"/>
</dbReference>
<dbReference type="Gene3D" id="3.30.450.20">
    <property type="entry name" value="PAS domain"/>
    <property type="match status" value="1"/>
</dbReference>
<dbReference type="PANTHER" id="PTHR45138">
    <property type="entry name" value="REGULATORY COMPONENTS OF SENSORY TRANSDUCTION SYSTEM"/>
    <property type="match status" value="1"/>
</dbReference>
<dbReference type="SUPFAM" id="SSF55073">
    <property type="entry name" value="Nucleotide cyclase"/>
    <property type="match status" value="1"/>
</dbReference>
<sequence>MITTNIYKLIVENAPNMIWMSGVDKLCYYFNTTWLNFTGRTIEEEQGNGWAEGVHPEDLERCIQIYEANFDRHEPFYMEYRLRRNDGEYRWISDQGTPLYDQGEFLGYLGSCMDIHEKIIGKKVIDMAYYDGLTRLNSRQYFIDEVSAWIDHYPASESPFTLALLDLDDFKSINDQFGHRSGDIVLIKVAEVLKTFIRSDDIAARYGGDEFILLLKDVNIRDATIVIKRIEAEIENLEFNFNEQLVHISASIGITEFVPGFSLDRFIIEADQQMYLKKKKRHKKLGD</sequence>
<organism evidence="4 5">
    <name type="scientific">Fusibacter ferrireducens</name>
    <dbReference type="NCBI Taxonomy" id="2785058"/>
    <lineage>
        <taxon>Bacteria</taxon>
        <taxon>Bacillati</taxon>
        <taxon>Bacillota</taxon>
        <taxon>Clostridia</taxon>
        <taxon>Eubacteriales</taxon>
        <taxon>Eubacteriales Family XII. Incertae Sedis</taxon>
        <taxon>Fusibacter</taxon>
    </lineage>
</organism>
<evidence type="ECO:0000259" key="2">
    <source>
        <dbReference type="PROSITE" id="PS50113"/>
    </source>
</evidence>
<proteinExistence type="predicted"/>
<dbReference type="SMART" id="SM00091">
    <property type="entry name" value="PAS"/>
    <property type="match status" value="1"/>
</dbReference>
<dbReference type="NCBIfam" id="TIGR00254">
    <property type="entry name" value="GGDEF"/>
    <property type="match status" value="1"/>
</dbReference>
<dbReference type="Pfam" id="PF00990">
    <property type="entry name" value="GGDEF"/>
    <property type="match status" value="1"/>
</dbReference>
<dbReference type="SMART" id="SM00086">
    <property type="entry name" value="PAC"/>
    <property type="match status" value="1"/>
</dbReference>
<keyword evidence="5" id="KW-1185">Reference proteome</keyword>
<dbReference type="CDD" id="cd00130">
    <property type="entry name" value="PAS"/>
    <property type="match status" value="1"/>
</dbReference>
<dbReference type="InterPro" id="IPR000014">
    <property type="entry name" value="PAS"/>
</dbReference>
<feature type="domain" description="PAS" evidence="1">
    <location>
        <begin position="3"/>
        <end position="73"/>
    </location>
</feature>
<dbReference type="Gene3D" id="3.30.70.270">
    <property type="match status" value="1"/>
</dbReference>
<dbReference type="InterPro" id="IPR029787">
    <property type="entry name" value="Nucleotide_cyclase"/>
</dbReference>
<gene>
    <name evidence="4" type="ORF">ISU02_21785</name>
</gene>
<dbReference type="Proteomes" id="UP000614200">
    <property type="component" value="Unassembled WGS sequence"/>
</dbReference>
<dbReference type="InterPro" id="IPR000160">
    <property type="entry name" value="GGDEF_dom"/>
</dbReference>
<dbReference type="RefSeq" id="WP_194703973.1">
    <property type="nucleotide sequence ID" value="NZ_JADKNH010000019.1"/>
</dbReference>
<comment type="caution">
    <text evidence="4">The sequence shown here is derived from an EMBL/GenBank/DDBJ whole genome shotgun (WGS) entry which is preliminary data.</text>
</comment>
<evidence type="ECO:0000313" key="4">
    <source>
        <dbReference type="EMBL" id="MBF4695736.1"/>
    </source>
</evidence>
<dbReference type="PROSITE" id="PS50113">
    <property type="entry name" value="PAC"/>
    <property type="match status" value="1"/>
</dbReference>
<dbReference type="PANTHER" id="PTHR45138:SF9">
    <property type="entry name" value="DIGUANYLATE CYCLASE DGCM-RELATED"/>
    <property type="match status" value="1"/>
</dbReference>